<keyword evidence="1" id="KW-0560">Oxidoreductase</keyword>
<dbReference type="NCBIfam" id="NF006179">
    <property type="entry name" value="PRK08312.1"/>
    <property type="match status" value="1"/>
</dbReference>
<name>A0A6A4RDL8_9RHOB</name>
<dbReference type="GO" id="GO:0016903">
    <property type="term" value="F:oxidoreductase activity, acting on the aldehyde or oxo group of donors"/>
    <property type="evidence" value="ECO:0007669"/>
    <property type="project" value="InterPro"/>
</dbReference>
<evidence type="ECO:0000256" key="2">
    <source>
        <dbReference type="SAM" id="MobiDB-lite"/>
    </source>
</evidence>
<dbReference type="PANTHER" id="PTHR43854">
    <property type="entry name" value="INDOLEPYRUVATE OXIDOREDUCTASE SUBUNIT IORB"/>
    <property type="match status" value="1"/>
</dbReference>
<feature type="domain" description="Pyruvate/ketoisovalerate oxidoreductase catalytic" evidence="3">
    <location>
        <begin position="28"/>
        <end position="216"/>
    </location>
</feature>
<dbReference type="InterPro" id="IPR019752">
    <property type="entry name" value="Pyrv/ketoisovalerate_OxRed_cat"/>
</dbReference>
<comment type="caution">
    <text evidence="5">The sequence shown here is derived from an EMBL/GenBank/DDBJ whole genome shotgun (WGS) entry which is preliminary data.</text>
</comment>
<evidence type="ECO:0000259" key="3">
    <source>
        <dbReference type="Pfam" id="PF01558"/>
    </source>
</evidence>
<feature type="compositionally biased region" description="Pro residues" evidence="2">
    <location>
        <begin position="224"/>
        <end position="235"/>
    </location>
</feature>
<dbReference type="Pfam" id="PF01558">
    <property type="entry name" value="POR"/>
    <property type="match status" value="1"/>
</dbReference>
<protein>
    <submittedName>
        <fullName evidence="5">Indolepyruvate oxidoreductase subunit beta family protein</fullName>
    </submittedName>
</protein>
<evidence type="ECO:0000313" key="5">
    <source>
        <dbReference type="EMBL" id="KAE9627204.1"/>
    </source>
</evidence>
<dbReference type="EMBL" id="WSFO01000014">
    <property type="protein sequence ID" value="KAE9627204.1"/>
    <property type="molecule type" value="Genomic_DNA"/>
</dbReference>
<accession>A0A6A4RDL8</accession>
<feature type="domain" description="DUF6537" evidence="4">
    <location>
        <begin position="268"/>
        <end position="476"/>
    </location>
</feature>
<dbReference type="InterPro" id="IPR046667">
    <property type="entry name" value="DUF6537"/>
</dbReference>
<dbReference type="InterPro" id="IPR052198">
    <property type="entry name" value="IorB_Oxidoreductase"/>
</dbReference>
<evidence type="ECO:0000313" key="6">
    <source>
        <dbReference type="Proteomes" id="UP000441586"/>
    </source>
</evidence>
<organism evidence="5 6">
    <name type="scientific">Parasedimentitalea maritima</name>
    <dbReference type="NCBI Taxonomy" id="2578117"/>
    <lineage>
        <taxon>Bacteria</taxon>
        <taxon>Pseudomonadati</taxon>
        <taxon>Pseudomonadota</taxon>
        <taxon>Alphaproteobacteria</taxon>
        <taxon>Rhodobacterales</taxon>
        <taxon>Paracoccaceae</taxon>
        <taxon>Parasedimentitalea</taxon>
    </lineage>
</organism>
<reference evidence="5 6" key="1">
    <citation type="submission" date="2019-12" db="EMBL/GenBank/DDBJ databases">
        <authorList>
            <person name="Zhang Y.-J."/>
        </authorList>
    </citation>
    <scope>NUCLEOTIDE SEQUENCE [LARGE SCALE GENOMIC DNA]</scope>
    <source>
        <strain evidence="5 6">H18S-6</strain>
    </source>
</reference>
<dbReference type="Proteomes" id="UP000441586">
    <property type="component" value="Unassembled WGS sequence"/>
</dbReference>
<dbReference type="Pfam" id="PF20169">
    <property type="entry name" value="DUF6537"/>
    <property type="match status" value="1"/>
</dbReference>
<dbReference type="Gene3D" id="3.40.920.10">
    <property type="entry name" value="Pyruvate-ferredoxin oxidoreductase, PFOR, domain III"/>
    <property type="match status" value="1"/>
</dbReference>
<dbReference type="RefSeq" id="WP_158981321.1">
    <property type="nucleotide sequence ID" value="NZ_WSFO01000014.1"/>
</dbReference>
<dbReference type="PANTHER" id="PTHR43854:SF1">
    <property type="entry name" value="INDOLEPYRUVATE OXIDOREDUCTASE SUBUNIT IORB"/>
    <property type="match status" value="1"/>
</dbReference>
<evidence type="ECO:0000259" key="4">
    <source>
        <dbReference type="Pfam" id="PF20169"/>
    </source>
</evidence>
<evidence type="ECO:0000256" key="1">
    <source>
        <dbReference type="ARBA" id="ARBA00023002"/>
    </source>
</evidence>
<keyword evidence="5" id="KW-0670">Pyruvate</keyword>
<gene>
    <name evidence="5" type="ORF">GP644_20195</name>
</gene>
<dbReference type="InterPro" id="IPR002869">
    <property type="entry name" value="Pyrv_flavodox_OxRed_cen"/>
</dbReference>
<dbReference type="SUPFAM" id="SSF53323">
    <property type="entry name" value="Pyruvate-ferredoxin oxidoreductase, PFOR, domain III"/>
    <property type="match status" value="1"/>
</dbReference>
<feature type="region of interest" description="Disordered" evidence="2">
    <location>
        <begin position="219"/>
        <end position="247"/>
    </location>
</feature>
<dbReference type="AlphaFoldDB" id="A0A6A4RDL8"/>
<sequence>MNAAPKLTPKQPDNQLKSIIKLAILAVGGQGGGVLTSWIEAAARSQGYITQATSVAGVAQRTGATIYYIEMAPQGGEGAAMPVFSLAPSGGDVDIMIAAEMMEAGRAILRGFVTPDRTTLIASSHRTLALSEKMTPGDGIASSDEVRAAAEIAADQLILFDMDKLAADNGSVISSALFGALAGSGTLPFPRVAFEEAIQASGKGVAASLRAFGAAYARAQSPNPEAPPAEAPPAPMQASRDPSPRGPARLLSQWQALEAEARALPGAEMALLGLRRVVEFQDLAYGRDYLAHLRPLAQQDRGDGKLAEAAAKHIANAMCYDDIIRVADLKTRKSRFDRIQTEMKADDKPVQLTEFFHPRGEEIISLLPVALGTWIEARPRFAAWIDRRVNKGRRIRTHRLRGFVLLYVIAGLRRTRRYSLRHQVEQAHLLNWLNLCNETLPKNYDLAVELLLCRRLIKGYSDTHVRGLSKFARILDTLPALIERDDAAQWIARLREAALQDSTGNALDGAIQTVLSFAKPPG</sequence>
<proteinExistence type="predicted"/>